<keyword evidence="6" id="KW-0769">Symport</keyword>
<evidence type="ECO:0000313" key="7">
    <source>
        <dbReference type="EMBL" id="CAF1677675.1"/>
    </source>
</evidence>
<dbReference type="InterPro" id="IPR001991">
    <property type="entry name" value="Na-dicarboxylate_symporter"/>
</dbReference>
<dbReference type="EMBL" id="CAJNOR010014309">
    <property type="protein sequence ID" value="CAF1677675.1"/>
    <property type="molecule type" value="Genomic_DNA"/>
</dbReference>
<dbReference type="Proteomes" id="UP000663828">
    <property type="component" value="Unassembled WGS sequence"/>
</dbReference>
<organism evidence="7 8">
    <name type="scientific">Adineta ricciae</name>
    <name type="common">Rotifer</name>
    <dbReference type="NCBI Taxonomy" id="249248"/>
    <lineage>
        <taxon>Eukaryota</taxon>
        <taxon>Metazoa</taxon>
        <taxon>Spiralia</taxon>
        <taxon>Gnathifera</taxon>
        <taxon>Rotifera</taxon>
        <taxon>Eurotatoria</taxon>
        <taxon>Bdelloidea</taxon>
        <taxon>Adinetida</taxon>
        <taxon>Adinetidae</taxon>
        <taxon>Adineta</taxon>
    </lineage>
</organism>
<dbReference type="SUPFAM" id="SSF118215">
    <property type="entry name" value="Proton glutamate symport protein"/>
    <property type="match status" value="1"/>
</dbReference>
<dbReference type="InterPro" id="IPR036458">
    <property type="entry name" value="Na:dicarbo_symporter_sf"/>
</dbReference>
<evidence type="ECO:0000256" key="1">
    <source>
        <dbReference type="ARBA" id="ARBA00004141"/>
    </source>
</evidence>
<feature type="transmembrane region" description="Helical" evidence="6">
    <location>
        <begin position="60"/>
        <end position="79"/>
    </location>
</feature>
<evidence type="ECO:0000256" key="2">
    <source>
        <dbReference type="ARBA" id="ARBA00022448"/>
    </source>
</evidence>
<evidence type="ECO:0000313" key="8">
    <source>
        <dbReference type="Proteomes" id="UP000663828"/>
    </source>
</evidence>
<feature type="transmembrane region" description="Helical" evidence="6">
    <location>
        <begin position="247"/>
        <end position="266"/>
    </location>
</feature>
<keyword evidence="3 6" id="KW-0812">Transmembrane</keyword>
<dbReference type="AlphaFoldDB" id="A0A816GQF6"/>
<proteinExistence type="inferred from homology"/>
<keyword evidence="5 6" id="KW-0472">Membrane</keyword>
<protein>
    <recommendedName>
        <fullName evidence="6">Amino acid transporter</fullName>
    </recommendedName>
</protein>
<dbReference type="GO" id="GO:0005886">
    <property type="term" value="C:plasma membrane"/>
    <property type="evidence" value="ECO:0007669"/>
    <property type="project" value="TreeGrafter"/>
</dbReference>
<dbReference type="Gene3D" id="1.10.3860.10">
    <property type="entry name" value="Sodium:dicarboxylate symporter"/>
    <property type="match status" value="1"/>
</dbReference>
<feature type="transmembrane region" description="Helical" evidence="6">
    <location>
        <begin position="145"/>
        <end position="167"/>
    </location>
</feature>
<evidence type="ECO:0000256" key="4">
    <source>
        <dbReference type="ARBA" id="ARBA00022989"/>
    </source>
</evidence>
<reference evidence="7" key="1">
    <citation type="submission" date="2021-02" db="EMBL/GenBank/DDBJ databases">
        <authorList>
            <person name="Nowell W R."/>
        </authorList>
    </citation>
    <scope>NUCLEOTIDE SEQUENCE</scope>
</reference>
<sequence length="287" mass="31364">MHGVRKTSISRVTPLVIADQNRSRSGSTHSRKSHSAHTLSVPKYGLCQQCCSKENLKEQALLVATIAAVIIGIGVGIALRRLKCPGDEYVNGCRITKEDISYIDFPGRIFINILKMLILPLIVSSIISSLAQLDAQSSGKMGVRALIYYFGTTIIAAIVGIVLVLTIQPGKRGGSVDKKAAAKSAEGRTVDTVLDLFRNLFPDNIMEAAFRSVGTDLKVNRTTVIGPNNTVYNKTIYDPMVVKRDGINVLGLLLFCILFGIIISRLKEKALILKQFFEAMLEVVMQL</sequence>
<dbReference type="PANTHER" id="PTHR11958">
    <property type="entry name" value="SODIUM/DICARBOXYLATE SYMPORTER-RELATED"/>
    <property type="match status" value="1"/>
</dbReference>
<evidence type="ECO:0000256" key="5">
    <source>
        <dbReference type="ARBA" id="ARBA00023136"/>
    </source>
</evidence>
<keyword evidence="4 6" id="KW-1133">Transmembrane helix</keyword>
<comment type="subcellular location">
    <subcellularLocation>
        <location evidence="1 6">Membrane</location>
        <topology evidence="1 6">Multi-pass membrane protein</topology>
    </subcellularLocation>
</comment>
<dbReference type="GO" id="GO:0015175">
    <property type="term" value="F:neutral L-amino acid transmembrane transporter activity"/>
    <property type="evidence" value="ECO:0007669"/>
    <property type="project" value="TreeGrafter"/>
</dbReference>
<comment type="caution">
    <text evidence="6">Lacks conserved residue(s) required for the propagation of feature annotation.</text>
</comment>
<keyword evidence="8" id="KW-1185">Reference proteome</keyword>
<name>A0A816GQF6_ADIRI</name>
<accession>A0A816GQF6</accession>
<keyword evidence="2 6" id="KW-0813">Transport</keyword>
<dbReference type="GO" id="GO:0015501">
    <property type="term" value="F:glutamate:sodium symporter activity"/>
    <property type="evidence" value="ECO:0007669"/>
    <property type="project" value="TreeGrafter"/>
</dbReference>
<comment type="caution">
    <text evidence="7">The sequence shown here is derived from an EMBL/GenBank/DDBJ whole genome shotgun (WGS) entry which is preliminary data.</text>
</comment>
<dbReference type="PANTHER" id="PTHR11958:SF63">
    <property type="entry name" value="AMINO ACID TRANSPORTER"/>
    <property type="match status" value="1"/>
</dbReference>
<evidence type="ECO:0000256" key="6">
    <source>
        <dbReference type="RuleBase" id="RU361216"/>
    </source>
</evidence>
<gene>
    <name evidence="7" type="ORF">XAT740_LOCUS59926</name>
</gene>
<evidence type="ECO:0000256" key="3">
    <source>
        <dbReference type="ARBA" id="ARBA00022692"/>
    </source>
</evidence>
<dbReference type="Pfam" id="PF00375">
    <property type="entry name" value="SDF"/>
    <property type="match status" value="1"/>
</dbReference>
<feature type="non-terminal residue" evidence="7">
    <location>
        <position position="1"/>
    </location>
</feature>
<dbReference type="InterPro" id="IPR050746">
    <property type="entry name" value="DAACS"/>
</dbReference>
<dbReference type="GO" id="GO:0005313">
    <property type="term" value="F:L-glutamate transmembrane transporter activity"/>
    <property type="evidence" value="ECO:0007669"/>
    <property type="project" value="TreeGrafter"/>
</dbReference>
<comment type="similarity">
    <text evidence="6">Belongs to the dicarboxylate/amino acid:cation symporter (DAACS) (TC 2.A.23) family.</text>
</comment>
<feature type="transmembrane region" description="Helical" evidence="6">
    <location>
        <begin position="109"/>
        <end position="133"/>
    </location>
</feature>
<dbReference type="PRINTS" id="PR00173">
    <property type="entry name" value="EDTRNSPORT"/>
</dbReference>